<comment type="caution">
    <text evidence="4">The sequence shown here is derived from an EMBL/GenBank/DDBJ whole genome shotgun (WGS) entry which is preliminary data.</text>
</comment>
<evidence type="ECO:0000313" key="5">
    <source>
        <dbReference type="Proteomes" id="UP000295504"/>
    </source>
</evidence>
<dbReference type="AlphaFoldDB" id="A0A4R2TR95"/>
<keyword evidence="3" id="KW-0472">Membrane</keyword>
<feature type="active site" description="Acyl-thioester intermediate" evidence="2">
    <location>
        <position position="238"/>
    </location>
</feature>
<evidence type="ECO:0000256" key="3">
    <source>
        <dbReference type="SAM" id="Phobius"/>
    </source>
</evidence>
<dbReference type="SUPFAM" id="SSF63817">
    <property type="entry name" value="Sortase"/>
    <property type="match status" value="1"/>
</dbReference>
<dbReference type="Pfam" id="PF04203">
    <property type="entry name" value="Sortase"/>
    <property type="match status" value="1"/>
</dbReference>
<dbReference type="EMBL" id="SLYC01000005">
    <property type="protein sequence ID" value="TCQ05262.1"/>
    <property type="molecule type" value="Genomic_DNA"/>
</dbReference>
<feature type="active site" description="Proton donor/acceptor" evidence="2">
    <location>
        <position position="139"/>
    </location>
</feature>
<keyword evidence="5" id="KW-1185">Reference proteome</keyword>
<proteinExistence type="predicted"/>
<sequence>MMRQERLRRFVAIVLLILACFFGMKLLQYWLNGRVLEKEFTDLSKEVEEIRTQHEALGSSDHLDPQPLPDMEEIKLKNSDFFAWLYVEGTNIDYPVMFTPESPEYYLRRNFKKQYSIAGTPFLDSRFTDGAENYIIYGHNMKNGSMFANLLKYRDETFFKSYSRIRLTTLYEEIIYEVIAVFLSEVHVDRNTFPWFNYLKFQDENVFLEFVSKLQEESLLPLPVTPIYGDSFLTLVTCSNHDITGRFVLIARKVR</sequence>
<organism evidence="4 5">
    <name type="scientific">Serpentinicella alkaliphila</name>
    <dbReference type="NCBI Taxonomy" id="1734049"/>
    <lineage>
        <taxon>Bacteria</taxon>
        <taxon>Bacillati</taxon>
        <taxon>Bacillota</taxon>
        <taxon>Clostridia</taxon>
        <taxon>Peptostreptococcales</taxon>
        <taxon>Natronincolaceae</taxon>
        <taxon>Serpentinicella</taxon>
    </lineage>
</organism>
<keyword evidence="3" id="KW-0812">Transmembrane</keyword>
<evidence type="ECO:0000256" key="2">
    <source>
        <dbReference type="PIRSR" id="PIRSR605754-1"/>
    </source>
</evidence>
<dbReference type="Gene3D" id="2.40.260.10">
    <property type="entry name" value="Sortase"/>
    <property type="match status" value="1"/>
</dbReference>
<dbReference type="InterPro" id="IPR009835">
    <property type="entry name" value="SrtB"/>
</dbReference>
<keyword evidence="1" id="KW-0378">Hydrolase</keyword>
<reference evidence="4 5" key="1">
    <citation type="submission" date="2019-03" db="EMBL/GenBank/DDBJ databases">
        <title>Genomic Encyclopedia of Type Strains, Phase IV (KMG-IV): sequencing the most valuable type-strain genomes for metagenomic binning, comparative biology and taxonomic classification.</title>
        <authorList>
            <person name="Goeker M."/>
        </authorList>
    </citation>
    <scope>NUCLEOTIDE SEQUENCE [LARGE SCALE GENOMIC DNA]</scope>
    <source>
        <strain evidence="4 5">DSM 100013</strain>
    </source>
</reference>
<evidence type="ECO:0000256" key="1">
    <source>
        <dbReference type="ARBA" id="ARBA00022801"/>
    </source>
</evidence>
<dbReference type="CDD" id="cd05826">
    <property type="entry name" value="Sortase_B"/>
    <property type="match status" value="1"/>
</dbReference>
<dbReference type="GO" id="GO:0016787">
    <property type="term" value="F:hydrolase activity"/>
    <property type="evidence" value="ECO:0007669"/>
    <property type="project" value="UniProtKB-KW"/>
</dbReference>
<evidence type="ECO:0000313" key="4">
    <source>
        <dbReference type="EMBL" id="TCQ05262.1"/>
    </source>
</evidence>
<dbReference type="InterPro" id="IPR023365">
    <property type="entry name" value="Sortase_dom-sf"/>
</dbReference>
<gene>
    <name evidence="4" type="ORF">EDD79_100579</name>
</gene>
<accession>A0A4R2TR95</accession>
<dbReference type="InterPro" id="IPR005754">
    <property type="entry name" value="Sortase"/>
</dbReference>
<keyword evidence="3" id="KW-1133">Transmembrane helix</keyword>
<dbReference type="PROSITE" id="PS51257">
    <property type="entry name" value="PROKAR_LIPOPROTEIN"/>
    <property type="match status" value="1"/>
</dbReference>
<protein>
    <submittedName>
        <fullName evidence="4">Sortase B</fullName>
    </submittedName>
</protein>
<feature type="transmembrane region" description="Helical" evidence="3">
    <location>
        <begin position="12"/>
        <end position="31"/>
    </location>
</feature>
<dbReference type="OrthoDB" id="9806013at2"/>
<name>A0A4R2TR95_9FIRM</name>
<dbReference type="Proteomes" id="UP000295504">
    <property type="component" value="Unassembled WGS sequence"/>
</dbReference>